<organism evidence="1 2">
    <name type="scientific">Pluteus cervinus</name>
    <dbReference type="NCBI Taxonomy" id="181527"/>
    <lineage>
        <taxon>Eukaryota</taxon>
        <taxon>Fungi</taxon>
        <taxon>Dikarya</taxon>
        <taxon>Basidiomycota</taxon>
        <taxon>Agaricomycotina</taxon>
        <taxon>Agaricomycetes</taxon>
        <taxon>Agaricomycetidae</taxon>
        <taxon>Agaricales</taxon>
        <taxon>Pluteineae</taxon>
        <taxon>Pluteaceae</taxon>
        <taxon>Pluteus</taxon>
    </lineage>
</organism>
<protein>
    <submittedName>
        <fullName evidence="1">Uncharacterized protein</fullName>
    </submittedName>
</protein>
<dbReference type="EMBL" id="ML208279">
    <property type="protein sequence ID" value="TFK73017.1"/>
    <property type="molecule type" value="Genomic_DNA"/>
</dbReference>
<sequence length="252" mass="28403">MSAIAYSHSPYDGMARSLSRRGSFNYGGTPVSHQGIYTDPMRPTVIPSDPYHQSGYAYVPSTMTVPHRIAASAYDDYREPHYYDDRVMATPAIVAPPMLHPSISTGVRPRRHSSVSYSVPPAQTVDPYYRPNGTHIKFKRKGAFTAGITLPEAQSRVRLSGNEAYSVYELHPDNRGSILLRVRWAGYQSLTYEIPLETRDGRITLSTLARRVARACVHYLQSNSIPIVWDRVELHHLEEIGYGVWQPMLSTH</sequence>
<reference evidence="1 2" key="1">
    <citation type="journal article" date="2019" name="Nat. Ecol. Evol.">
        <title>Megaphylogeny resolves global patterns of mushroom evolution.</title>
        <authorList>
            <person name="Varga T."/>
            <person name="Krizsan K."/>
            <person name="Foldi C."/>
            <person name="Dima B."/>
            <person name="Sanchez-Garcia M."/>
            <person name="Sanchez-Ramirez S."/>
            <person name="Szollosi G.J."/>
            <person name="Szarkandi J.G."/>
            <person name="Papp V."/>
            <person name="Albert L."/>
            <person name="Andreopoulos W."/>
            <person name="Angelini C."/>
            <person name="Antonin V."/>
            <person name="Barry K.W."/>
            <person name="Bougher N.L."/>
            <person name="Buchanan P."/>
            <person name="Buyck B."/>
            <person name="Bense V."/>
            <person name="Catcheside P."/>
            <person name="Chovatia M."/>
            <person name="Cooper J."/>
            <person name="Damon W."/>
            <person name="Desjardin D."/>
            <person name="Finy P."/>
            <person name="Geml J."/>
            <person name="Haridas S."/>
            <person name="Hughes K."/>
            <person name="Justo A."/>
            <person name="Karasinski D."/>
            <person name="Kautmanova I."/>
            <person name="Kiss B."/>
            <person name="Kocsube S."/>
            <person name="Kotiranta H."/>
            <person name="LaButti K.M."/>
            <person name="Lechner B.E."/>
            <person name="Liimatainen K."/>
            <person name="Lipzen A."/>
            <person name="Lukacs Z."/>
            <person name="Mihaltcheva S."/>
            <person name="Morgado L.N."/>
            <person name="Niskanen T."/>
            <person name="Noordeloos M.E."/>
            <person name="Ohm R.A."/>
            <person name="Ortiz-Santana B."/>
            <person name="Ovrebo C."/>
            <person name="Racz N."/>
            <person name="Riley R."/>
            <person name="Savchenko A."/>
            <person name="Shiryaev A."/>
            <person name="Soop K."/>
            <person name="Spirin V."/>
            <person name="Szebenyi C."/>
            <person name="Tomsovsky M."/>
            <person name="Tulloss R.E."/>
            <person name="Uehling J."/>
            <person name="Grigoriev I.V."/>
            <person name="Vagvolgyi C."/>
            <person name="Papp T."/>
            <person name="Martin F.M."/>
            <person name="Miettinen O."/>
            <person name="Hibbett D.S."/>
            <person name="Nagy L.G."/>
        </authorList>
    </citation>
    <scope>NUCLEOTIDE SEQUENCE [LARGE SCALE GENOMIC DNA]</scope>
    <source>
        <strain evidence="1 2">NL-1719</strain>
    </source>
</reference>
<evidence type="ECO:0000313" key="1">
    <source>
        <dbReference type="EMBL" id="TFK73017.1"/>
    </source>
</evidence>
<dbReference type="Proteomes" id="UP000308600">
    <property type="component" value="Unassembled WGS sequence"/>
</dbReference>
<keyword evidence="2" id="KW-1185">Reference proteome</keyword>
<gene>
    <name evidence="1" type="ORF">BDN72DRAFT_256885</name>
</gene>
<name>A0ACD3B5R5_9AGAR</name>
<proteinExistence type="predicted"/>
<accession>A0ACD3B5R5</accession>
<evidence type="ECO:0000313" key="2">
    <source>
        <dbReference type="Proteomes" id="UP000308600"/>
    </source>
</evidence>